<gene>
    <name evidence="1" type="ORF">H9L09_12235</name>
</gene>
<keyword evidence="2" id="KW-1185">Reference proteome</keyword>
<dbReference type="InterPro" id="IPR007061">
    <property type="entry name" value="MST-like"/>
</dbReference>
<dbReference type="Proteomes" id="UP000515947">
    <property type="component" value="Chromosome"/>
</dbReference>
<proteinExistence type="predicted"/>
<dbReference type="InterPro" id="IPR034660">
    <property type="entry name" value="DinB/YfiT-like"/>
</dbReference>
<name>A0A7G9R706_9ACTN</name>
<dbReference type="SUPFAM" id="SSF109854">
    <property type="entry name" value="DinB/YfiT-like putative metalloenzymes"/>
    <property type="match status" value="1"/>
</dbReference>
<organism evidence="1 2">
    <name type="scientific">Nocardioides mesophilus</name>
    <dbReference type="NCBI Taxonomy" id="433659"/>
    <lineage>
        <taxon>Bacteria</taxon>
        <taxon>Bacillati</taxon>
        <taxon>Actinomycetota</taxon>
        <taxon>Actinomycetes</taxon>
        <taxon>Propionibacteriales</taxon>
        <taxon>Nocardioidaceae</taxon>
        <taxon>Nocardioides</taxon>
    </lineage>
</organism>
<reference evidence="1 2" key="1">
    <citation type="submission" date="2020-08" db="EMBL/GenBank/DDBJ databases">
        <title>Genome sequence of Nocardioides mesophilus KACC 16243T.</title>
        <authorList>
            <person name="Hyun D.-W."/>
            <person name="Bae J.-W."/>
        </authorList>
    </citation>
    <scope>NUCLEOTIDE SEQUENCE [LARGE SCALE GENOMIC DNA]</scope>
    <source>
        <strain evidence="1 2">KACC 16243</strain>
    </source>
</reference>
<evidence type="ECO:0000313" key="2">
    <source>
        <dbReference type="Proteomes" id="UP000515947"/>
    </source>
</evidence>
<dbReference type="EMBL" id="CP060713">
    <property type="protein sequence ID" value="QNN51381.1"/>
    <property type="molecule type" value="Genomic_DNA"/>
</dbReference>
<dbReference type="RefSeq" id="WP_187577221.1">
    <property type="nucleotide sequence ID" value="NZ_CP060713.1"/>
</dbReference>
<dbReference type="Gene3D" id="1.20.120.450">
    <property type="entry name" value="dinb family like domain"/>
    <property type="match status" value="1"/>
</dbReference>
<dbReference type="KEGG" id="nmes:H9L09_12235"/>
<dbReference type="Pfam" id="PF04978">
    <property type="entry name" value="MST"/>
    <property type="match status" value="1"/>
</dbReference>
<evidence type="ECO:0000313" key="1">
    <source>
        <dbReference type="EMBL" id="QNN51381.1"/>
    </source>
</evidence>
<sequence length="169" mass="19154">MAETPPARAEQPEDGDERSIVLGWLAFHRDALRSKCDALTPQQLVDRSADPSHLSLLGLVRHMAEMEHAYGSWPLEEDPDFQWVWGEYENDAEDDIDCTAADVDISFSTWIDERSKTDAAVARWPDLAAVSPNNKRSIRWNLAKLVGEYARHNGHADIIRERIDDQTGE</sequence>
<dbReference type="AlphaFoldDB" id="A0A7G9R706"/>
<accession>A0A7G9R706</accession>
<protein>
    <submittedName>
        <fullName evidence="1">DUF664 domain-containing protein</fullName>
    </submittedName>
</protein>